<dbReference type="InParanoid" id="O45378"/>
<evidence type="ECO:0000256" key="2">
    <source>
        <dbReference type="SAM" id="SignalP"/>
    </source>
</evidence>
<proteinExistence type="evidence at protein level"/>
<dbReference type="IntAct" id="O45378">
    <property type="interactions" value="1"/>
</dbReference>
<reference evidence="3 4" key="1">
    <citation type="journal article" date="1998" name="Science">
        <title>Genome sequence of the nematode C. elegans: a platform for investigating biology.</title>
        <authorList>
            <consortium name="The C. elegans sequencing consortium"/>
            <person name="Sulson J.E."/>
            <person name="Waterston R."/>
        </authorList>
    </citation>
    <scope>NUCLEOTIDE SEQUENCE [LARGE SCALE GENOMIC DNA]</scope>
    <source>
        <strain evidence="3 4">Bristol N2</strain>
    </source>
</reference>
<evidence type="ECO:0007829" key="6">
    <source>
        <dbReference type="PeptideAtlas" id="O45378"/>
    </source>
</evidence>
<dbReference type="Proteomes" id="UP000001940">
    <property type="component" value="Chromosome II"/>
</dbReference>
<dbReference type="CTD" id="184702"/>
<dbReference type="OMA" id="HFACRQY"/>
<keyword evidence="2" id="KW-0732">Signal</keyword>
<evidence type="ECO:0000313" key="3">
    <source>
        <dbReference type="EMBL" id="CAB07582.1"/>
    </source>
</evidence>
<dbReference type="PeptideAtlas" id="O45378"/>
<dbReference type="OrthoDB" id="5840065at2759"/>
<dbReference type="PaxDb" id="6239-F19H8.2"/>
<dbReference type="PIR" id="T21125">
    <property type="entry name" value="T21125"/>
</dbReference>
<dbReference type="AlphaFoldDB" id="O45378"/>
<dbReference type="AGR" id="WB:WBGene00008963"/>
<dbReference type="HOGENOM" id="CLU_079990_0_0_1"/>
<feature type="region of interest" description="Disordered" evidence="1">
    <location>
        <begin position="250"/>
        <end position="271"/>
    </location>
</feature>
<gene>
    <name evidence="3 5" type="primary">pugs-2</name>
    <name evidence="3" type="ORF">CELE_F19H8.2</name>
    <name evidence="5" type="ORF">F19H8.2</name>
</gene>
<dbReference type="EMBL" id="BX284602">
    <property type="protein sequence ID" value="CAB07582.1"/>
    <property type="molecule type" value="Genomic_DNA"/>
</dbReference>
<evidence type="ECO:0000313" key="4">
    <source>
        <dbReference type="Proteomes" id="UP000001940"/>
    </source>
</evidence>
<organism evidence="3 4">
    <name type="scientific">Caenorhabditis elegans</name>
    <dbReference type="NCBI Taxonomy" id="6239"/>
    <lineage>
        <taxon>Eukaryota</taxon>
        <taxon>Metazoa</taxon>
        <taxon>Ecdysozoa</taxon>
        <taxon>Nematoda</taxon>
        <taxon>Chromadorea</taxon>
        <taxon>Rhabditida</taxon>
        <taxon>Rhabditina</taxon>
        <taxon>Rhabditomorpha</taxon>
        <taxon>Rhabditoidea</taxon>
        <taxon>Rhabditidae</taxon>
        <taxon>Peloderinae</taxon>
        <taxon>Caenorhabditis</taxon>
    </lineage>
</organism>
<name>O45378_CAEEL</name>
<dbReference type="UCSC" id="F19H8.2">
    <property type="organism name" value="c. elegans"/>
</dbReference>
<feature type="signal peptide" evidence="2">
    <location>
        <begin position="1"/>
        <end position="20"/>
    </location>
</feature>
<keyword evidence="6" id="KW-1267">Proteomics identification</keyword>
<dbReference type="KEGG" id="cel:CELE_F19H8.2"/>
<dbReference type="GeneID" id="184702"/>
<keyword evidence="4" id="KW-1185">Reference proteome</keyword>
<dbReference type="RefSeq" id="NP_497036.1">
    <property type="nucleotide sequence ID" value="NM_064635.5"/>
</dbReference>
<protein>
    <submittedName>
        <fullName evidence="3">ShKT domain-containing protein</fullName>
    </submittedName>
</protein>
<sequence>MVSRLVVLFISLTFVGVLETADICDILDANYCFYFSDSACYINLCQCEACSQPDKVQALLLDDSSNSTHESQGRLCPSWCGHLKSNETIVNILGAVGNSTTDLQDVSFECDDLKKNCLAVKKYNGHCYFFEKNCEYDAAISKRGKSKTSRNPKTAGECLKLQKKCSQKYKKHYACKTFRRHCRKYNLPEIEVNNSTLTSNSTHVQVSPLEQCLNFQKICAAKYKKHFACRQYRKKCLSYNLPEIHMEKSEVTQKPPNQHKKHMKKGHGMRKEHNHNVNETVVLSTDEIQIGNETLVETLLKDN</sequence>
<dbReference type="Bgee" id="WBGene00008963">
    <property type="expression patterns" value="Expressed in larva and 3 other cell types or tissues"/>
</dbReference>
<feature type="compositionally biased region" description="Basic residues" evidence="1">
    <location>
        <begin position="257"/>
        <end position="268"/>
    </location>
</feature>
<evidence type="ECO:0000313" key="5">
    <source>
        <dbReference type="WormBase" id="F19H8.2"/>
    </source>
</evidence>
<feature type="chain" id="PRO_5004158665" evidence="2">
    <location>
        <begin position="21"/>
        <end position="303"/>
    </location>
</feature>
<dbReference type="FunCoup" id="O45378">
    <property type="interactions" value="389"/>
</dbReference>
<dbReference type="eggNOG" id="ENOG502THAF">
    <property type="taxonomic scope" value="Eukaryota"/>
</dbReference>
<evidence type="ECO:0000256" key="1">
    <source>
        <dbReference type="SAM" id="MobiDB-lite"/>
    </source>
</evidence>
<dbReference type="WormBase" id="F19H8.2">
    <property type="protein sequence ID" value="CE15871"/>
    <property type="gene ID" value="WBGene00008963"/>
    <property type="gene designation" value="pugs-2"/>
</dbReference>
<accession>O45378</accession>